<evidence type="ECO:0000313" key="2">
    <source>
        <dbReference type="Proteomes" id="UP000682403"/>
    </source>
</evidence>
<dbReference type="Gene3D" id="3.40.91.20">
    <property type="match status" value="1"/>
</dbReference>
<organism evidence="1 2">
    <name type="scientific">Metabacillus flavus</name>
    <dbReference type="NCBI Taxonomy" id="2823519"/>
    <lineage>
        <taxon>Bacteria</taxon>
        <taxon>Bacillati</taxon>
        <taxon>Bacillota</taxon>
        <taxon>Bacilli</taxon>
        <taxon>Bacillales</taxon>
        <taxon>Bacillaceae</taxon>
        <taxon>Metabacillus</taxon>
    </lineage>
</organism>
<name>A0ABS5LI61_9BACI</name>
<dbReference type="SUPFAM" id="SSF52980">
    <property type="entry name" value="Restriction endonuclease-like"/>
    <property type="match status" value="1"/>
</dbReference>
<protein>
    <recommendedName>
        <fullName evidence="3">Restriction endonuclease BglII</fullName>
    </recommendedName>
</protein>
<keyword evidence="2" id="KW-1185">Reference proteome</keyword>
<sequence length="259" mass="29524">MTMLLDSTGKAAWEARSSGNIHIAEEVYYRNANFFLDSNSSIKTDITQSLSSMLCPLDFRTKGVTRTGFYQKRIGAQKLNKTIKNQLKTNIPSVKFEVEFKEGVFFDTPRTGGFDFAIYDDHFNILNFWNYCFGRRAIHNGNDRWTEELNKRIDWKNIATTNSLDQLPIGTDLVTKKTCPIVIGEIQFANWGLLYYDILKAVHIEQFVDIDLLVYVTATGDLASYISTGTVNFNNAKEALEEMKNSIKVPIWLIGIDLT</sequence>
<dbReference type="InterPro" id="IPR011335">
    <property type="entry name" value="Restrct_endonuc-II-like"/>
</dbReference>
<dbReference type="Pfam" id="PF09195">
    <property type="entry name" value="Endonuc-BglII"/>
    <property type="match status" value="1"/>
</dbReference>
<dbReference type="EMBL" id="JAGVRK010000001">
    <property type="protein sequence ID" value="MBS2970387.1"/>
    <property type="molecule type" value="Genomic_DNA"/>
</dbReference>
<gene>
    <name evidence="1" type="ORF">J9317_16695</name>
</gene>
<dbReference type="InterPro" id="IPR011338">
    <property type="entry name" value="BamHI/BglII/BstY"/>
</dbReference>
<reference evidence="1 2" key="1">
    <citation type="submission" date="2021-04" db="EMBL/GenBank/DDBJ databases">
        <title>Metabacillus sp. strain KIGAM252 whole genome sequence.</title>
        <authorList>
            <person name="Seo M.-J."/>
            <person name="Cho E.-S."/>
            <person name="Hwang C.Y."/>
            <person name="Yoon D.J."/>
        </authorList>
    </citation>
    <scope>NUCLEOTIDE SEQUENCE [LARGE SCALE GENOMIC DNA]</scope>
    <source>
        <strain evidence="1 2">KIGAM252</strain>
    </source>
</reference>
<evidence type="ECO:0000313" key="1">
    <source>
        <dbReference type="EMBL" id="MBS2970387.1"/>
    </source>
</evidence>
<evidence type="ECO:0008006" key="3">
    <source>
        <dbReference type="Google" id="ProtNLM"/>
    </source>
</evidence>
<dbReference type="InterPro" id="IPR015278">
    <property type="entry name" value="BglII-like"/>
</dbReference>
<comment type="caution">
    <text evidence="1">The sequence shown here is derived from an EMBL/GenBank/DDBJ whole genome shotgun (WGS) entry which is preliminary data.</text>
</comment>
<dbReference type="RefSeq" id="WP_211560535.1">
    <property type="nucleotide sequence ID" value="NZ_JAGVRK010000001.1"/>
</dbReference>
<proteinExistence type="predicted"/>
<accession>A0ABS5LI61</accession>
<dbReference type="Proteomes" id="UP000682403">
    <property type="component" value="Unassembled WGS sequence"/>
</dbReference>